<feature type="domain" description="NTP pyrophosphohydrolase MazG-like" evidence="1">
    <location>
        <begin position="53"/>
        <end position="95"/>
    </location>
</feature>
<organism evidence="3 4">
    <name type="scientific">Ulvibacter antarcticus</name>
    <dbReference type="NCBI Taxonomy" id="442714"/>
    <lineage>
        <taxon>Bacteria</taxon>
        <taxon>Pseudomonadati</taxon>
        <taxon>Bacteroidota</taxon>
        <taxon>Flavobacteriia</taxon>
        <taxon>Flavobacteriales</taxon>
        <taxon>Flavobacteriaceae</taxon>
        <taxon>Ulvibacter</taxon>
    </lineage>
</organism>
<evidence type="ECO:0000259" key="2">
    <source>
        <dbReference type="Pfam" id="PF18722"/>
    </source>
</evidence>
<gene>
    <name evidence="3" type="ORF">BXY75_0982</name>
</gene>
<dbReference type="Gene3D" id="1.10.287.1080">
    <property type="entry name" value="MazG-like"/>
    <property type="match status" value="1"/>
</dbReference>
<dbReference type="Pfam" id="PF18722">
    <property type="entry name" value="MazG_C"/>
    <property type="match status" value="1"/>
</dbReference>
<dbReference type="RefSeq" id="WP_121906540.1">
    <property type="nucleotide sequence ID" value="NZ_REFC01000011.1"/>
</dbReference>
<sequence>MKFNEYQEKSKLTNQFVDIERSLTSSIWNLTETIGMLSRLFDEKGRHQNINEVEHNKKMAEKLGDILWYVSNAANCLDLELESVALDNIEKCNKRWGNKKSNLKLFDDGYPVDQQLPRKTSFRIDEDDRGKVRVSIDLKDGGSIQLGSRVTDNSFSDDGYRFHDVIHLSFMTILGWSPVMRSLLSRKRKDNPVIDEVEDGARAANLEEAVSAMIYEQASDLDYFTREKYVPFDLLKWIERITRSLEVSNATYELWNEAIITGYSLWRETYKNKGGIIDVDLNKRQIKYRAFKND</sequence>
<evidence type="ECO:0000259" key="1">
    <source>
        <dbReference type="Pfam" id="PF03819"/>
    </source>
</evidence>
<dbReference type="AlphaFoldDB" id="A0A3L9Z8D8"/>
<dbReference type="Proteomes" id="UP000271339">
    <property type="component" value="Unassembled WGS sequence"/>
</dbReference>
<dbReference type="SUPFAM" id="SSF101386">
    <property type="entry name" value="all-alpha NTP pyrophosphatases"/>
    <property type="match status" value="1"/>
</dbReference>
<name>A0A3L9Z8D8_9FLAO</name>
<comment type="caution">
    <text evidence="3">The sequence shown here is derived from an EMBL/GenBank/DDBJ whole genome shotgun (WGS) entry which is preliminary data.</text>
</comment>
<dbReference type="Pfam" id="PF03819">
    <property type="entry name" value="MazG"/>
    <property type="match status" value="1"/>
</dbReference>
<accession>A0A3L9Z8D8</accession>
<dbReference type="EMBL" id="REFC01000011">
    <property type="protein sequence ID" value="RMA66555.1"/>
    <property type="molecule type" value="Genomic_DNA"/>
</dbReference>
<reference evidence="3 4" key="1">
    <citation type="submission" date="2018-10" db="EMBL/GenBank/DDBJ databases">
        <title>Genomic Encyclopedia of Archaeal and Bacterial Type Strains, Phase II (KMG-II): from individual species to whole genera.</title>
        <authorList>
            <person name="Goeker M."/>
        </authorList>
    </citation>
    <scope>NUCLEOTIDE SEQUENCE [LARGE SCALE GENOMIC DNA]</scope>
    <source>
        <strain evidence="3 4">DSM 23424</strain>
    </source>
</reference>
<dbReference type="OrthoDB" id="350573at2"/>
<feature type="domain" description="MazG C-terminal" evidence="2">
    <location>
        <begin position="103"/>
        <end position="290"/>
    </location>
</feature>
<evidence type="ECO:0000313" key="4">
    <source>
        <dbReference type="Proteomes" id="UP000271339"/>
    </source>
</evidence>
<protein>
    <submittedName>
        <fullName evidence="3">NTP pyrophosphatase (Non-canonical NTP hydrolase)</fullName>
    </submittedName>
</protein>
<evidence type="ECO:0000313" key="3">
    <source>
        <dbReference type="EMBL" id="RMA66555.1"/>
    </source>
</evidence>
<keyword evidence="4" id="KW-1185">Reference proteome</keyword>
<dbReference type="GO" id="GO:0016787">
    <property type="term" value="F:hydrolase activity"/>
    <property type="evidence" value="ECO:0007669"/>
    <property type="project" value="UniProtKB-KW"/>
</dbReference>
<proteinExistence type="predicted"/>
<dbReference type="InterPro" id="IPR041407">
    <property type="entry name" value="MazG_C"/>
</dbReference>
<keyword evidence="3" id="KW-0378">Hydrolase</keyword>
<dbReference type="InterPro" id="IPR004518">
    <property type="entry name" value="MazG-like_dom"/>
</dbReference>